<dbReference type="STRING" id="856793.MICA_1998"/>
<keyword evidence="2" id="KW-1185">Reference proteome</keyword>
<gene>
    <name evidence="1" type="ordered locus">MICA_1998</name>
</gene>
<dbReference type="HOGENOM" id="CLU_2155421_0_0_5"/>
<evidence type="ECO:0000313" key="1">
    <source>
        <dbReference type="EMBL" id="AEP10306.1"/>
    </source>
</evidence>
<proteinExistence type="predicted"/>
<protein>
    <submittedName>
        <fullName evidence="1">Uncharacterized protein</fullName>
    </submittedName>
</protein>
<name>G2KNR1_MICAA</name>
<dbReference type="KEGG" id="mai:MICA_1998"/>
<organism evidence="1 2">
    <name type="scientific">Micavibrio aeruginosavorus (strain ARL-13)</name>
    <dbReference type="NCBI Taxonomy" id="856793"/>
    <lineage>
        <taxon>Bacteria</taxon>
        <taxon>Pseudomonadati</taxon>
        <taxon>Bdellovibrionota</taxon>
        <taxon>Bdellovibrionia</taxon>
        <taxon>Bdellovibrionales</taxon>
        <taxon>Pseudobdellovibrionaceae</taxon>
        <taxon>Micavibrio</taxon>
    </lineage>
</organism>
<accession>G2KNR1</accession>
<sequence>MKTEEVKYNPKELAENIENAMCCARWLVREFENISCDGIASIFERAVKDAEFLIQKMSISDDLPRSCFESIRQKEANMIHGILVRYASIDDEVLRKKILDSMMAAANAGYE</sequence>
<dbReference type="Proteomes" id="UP000009286">
    <property type="component" value="Chromosome"/>
</dbReference>
<reference evidence="1 2" key="1">
    <citation type="journal article" date="2011" name="BMC Genomics">
        <title>Genomic insights into an obligate epibiotic bacterial predator: Micavibrio aeruginosavorus ARL-13.</title>
        <authorList>
            <person name="Wang Z."/>
            <person name="Kadouri D."/>
            <person name="Wu M."/>
        </authorList>
    </citation>
    <scope>NUCLEOTIDE SEQUENCE [LARGE SCALE GENOMIC DNA]</scope>
    <source>
        <strain evidence="1 2">ARL-13</strain>
    </source>
</reference>
<dbReference type="EMBL" id="CP002382">
    <property type="protein sequence ID" value="AEP10306.1"/>
    <property type="molecule type" value="Genomic_DNA"/>
</dbReference>
<dbReference type="RefSeq" id="WP_014103529.1">
    <property type="nucleotide sequence ID" value="NC_016026.1"/>
</dbReference>
<dbReference type="AlphaFoldDB" id="G2KNR1"/>
<evidence type="ECO:0000313" key="2">
    <source>
        <dbReference type="Proteomes" id="UP000009286"/>
    </source>
</evidence>